<dbReference type="HOGENOM" id="CLU_2592854_0_0_1"/>
<dbReference type="EMBL" id="CAEY01000546">
    <property type="status" value="NOT_ANNOTATED_CDS"/>
    <property type="molecule type" value="Genomic_DNA"/>
</dbReference>
<dbReference type="eggNOG" id="KOG1966">
    <property type="taxonomic scope" value="Eukaryota"/>
</dbReference>
<evidence type="ECO:0000256" key="5">
    <source>
        <dbReference type="ARBA" id="ARBA00023053"/>
    </source>
</evidence>
<dbReference type="PANTHER" id="PTHR10110">
    <property type="entry name" value="SODIUM/HYDROGEN EXCHANGER"/>
    <property type="match status" value="1"/>
</dbReference>
<dbReference type="GO" id="GO:0051453">
    <property type="term" value="P:regulation of intracellular pH"/>
    <property type="evidence" value="ECO:0007669"/>
    <property type="project" value="TreeGrafter"/>
</dbReference>
<keyword evidence="8" id="KW-0739">Sodium transport</keyword>
<protein>
    <recommendedName>
        <fullName evidence="10">Cation/H+ exchanger transmembrane domain-containing protein</fullName>
    </recommendedName>
</protein>
<sequence>MFAVVGTLMNVLLVSHLIYFSQTISLFGKLSLPTIEIFMFAVIVSAVDPVAVLSVFQEVNVNRALYFLVFGESLLNVIYK</sequence>
<evidence type="ECO:0000313" key="12">
    <source>
        <dbReference type="Proteomes" id="UP000015104"/>
    </source>
</evidence>
<dbReference type="GO" id="GO:0005886">
    <property type="term" value="C:plasma membrane"/>
    <property type="evidence" value="ECO:0007669"/>
    <property type="project" value="TreeGrafter"/>
</dbReference>
<dbReference type="Proteomes" id="UP000015104">
    <property type="component" value="Unassembled WGS sequence"/>
</dbReference>
<keyword evidence="12" id="KW-1185">Reference proteome</keyword>
<proteinExistence type="predicted"/>
<evidence type="ECO:0000259" key="10">
    <source>
        <dbReference type="Pfam" id="PF00999"/>
    </source>
</evidence>
<evidence type="ECO:0000256" key="4">
    <source>
        <dbReference type="ARBA" id="ARBA00022989"/>
    </source>
</evidence>
<dbReference type="Pfam" id="PF00999">
    <property type="entry name" value="Na_H_Exchanger"/>
    <property type="match status" value="1"/>
</dbReference>
<dbReference type="GO" id="GO:0098719">
    <property type="term" value="P:sodium ion import across plasma membrane"/>
    <property type="evidence" value="ECO:0007669"/>
    <property type="project" value="TreeGrafter"/>
</dbReference>
<keyword evidence="4 9" id="KW-1133">Transmembrane helix</keyword>
<keyword evidence="2" id="KW-0813">Transport</keyword>
<dbReference type="GO" id="GO:0015385">
    <property type="term" value="F:sodium:proton antiporter activity"/>
    <property type="evidence" value="ECO:0007669"/>
    <property type="project" value="InterPro"/>
</dbReference>
<reference evidence="11" key="2">
    <citation type="submission" date="2015-06" db="UniProtKB">
        <authorList>
            <consortium name="EnsemblMetazoa"/>
        </authorList>
    </citation>
    <scope>IDENTIFICATION</scope>
</reference>
<evidence type="ECO:0000256" key="3">
    <source>
        <dbReference type="ARBA" id="ARBA00022692"/>
    </source>
</evidence>
<evidence type="ECO:0000256" key="9">
    <source>
        <dbReference type="SAM" id="Phobius"/>
    </source>
</evidence>
<name>T1KTR6_TETUR</name>
<organism evidence="11 12">
    <name type="scientific">Tetranychus urticae</name>
    <name type="common">Two-spotted spider mite</name>
    <dbReference type="NCBI Taxonomy" id="32264"/>
    <lineage>
        <taxon>Eukaryota</taxon>
        <taxon>Metazoa</taxon>
        <taxon>Ecdysozoa</taxon>
        <taxon>Arthropoda</taxon>
        <taxon>Chelicerata</taxon>
        <taxon>Arachnida</taxon>
        <taxon>Acari</taxon>
        <taxon>Acariformes</taxon>
        <taxon>Trombidiformes</taxon>
        <taxon>Prostigmata</taxon>
        <taxon>Eleutherengona</taxon>
        <taxon>Raphignathae</taxon>
        <taxon>Tetranychoidea</taxon>
        <taxon>Tetranychidae</taxon>
        <taxon>Tetranychus</taxon>
    </lineage>
</organism>
<evidence type="ECO:0000256" key="7">
    <source>
        <dbReference type="ARBA" id="ARBA00023136"/>
    </source>
</evidence>
<keyword evidence="6" id="KW-0406">Ion transport</keyword>
<dbReference type="GO" id="GO:0015386">
    <property type="term" value="F:potassium:proton antiporter activity"/>
    <property type="evidence" value="ECO:0007669"/>
    <property type="project" value="TreeGrafter"/>
</dbReference>
<evidence type="ECO:0000256" key="1">
    <source>
        <dbReference type="ARBA" id="ARBA00004141"/>
    </source>
</evidence>
<dbReference type="AlphaFoldDB" id="T1KTR6"/>
<keyword evidence="5" id="KW-0915">Sodium</keyword>
<keyword evidence="7 9" id="KW-0472">Membrane</keyword>
<evidence type="ECO:0000256" key="6">
    <source>
        <dbReference type="ARBA" id="ARBA00023065"/>
    </source>
</evidence>
<dbReference type="PANTHER" id="PTHR10110:SF126">
    <property type="entry name" value="NA(+)_H(+) EXCHANGER PROTEIN 7"/>
    <property type="match status" value="1"/>
</dbReference>
<feature type="transmembrane region" description="Helical" evidence="9">
    <location>
        <begin position="12"/>
        <end position="30"/>
    </location>
</feature>
<reference evidence="12" key="1">
    <citation type="submission" date="2011-08" db="EMBL/GenBank/DDBJ databases">
        <authorList>
            <person name="Rombauts S."/>
        </authorList>
    </citation>
    <scope>NUCLEOTIDE SEQUENCE</scope>
    <source>
        <strain evidence="12">London</strain>
    </source>
</reference>
<evidence type="ECO:0000256" key="8">
    <source>
        <dbReference type="ARBA" id="ARBA00023201"/>
    </source>
</evidence>
<dbReference type="InterPro" id="IPR018422">
    <property type="entry name" value="Cation/H_exchanger_CPA1"/>
</dbReference>
<dbReference type="EnsemblMetazoa" id="tetur21g00730.1">
    <property type="protein sequence ID" value="tetur21g00730.1"/>
    <property type="gene ID" value="tetur21g00730"/>
</dbReference>
<evidence type="ECO:0000313" key="11">
    <source>
        <dbReference type="EnsemblMetazoa" id="tetur21g00730.1"/>
    </source>
</evidence>
<dbReference type="InterPro" id="IPR006153">
    <property type="entry name" value="Cation/H_exchanger_TM"/>
</dbReference>
<feature type="transmembrane region" description="Helical" evidence="9">
    <location>
        <begin position="37"/>
        <end position="57"/>
    </location>
</feature>
<dbReference type="Gene3D" id="6.10.140.1330">
    <property type="match status" value="1"/>
</dbReference>
<dbReference type="STRING" id="32264.T1KTR6"/>
<feature type="domain" description="Cation/H+ exchanger transmembrane" evidence="10">
    <location>
        <begin position="1"/>
        <end position="76"/>
    </location>
</feature>
<evidence type="ECO:0000256" key="2">
    <source>
        <dbReference type="ARBA" id="ARBA00022448"/>
    </source>
</evidence>
<accession>T1KTR6</accession>
<comment type="subcellular location">
    <subcellularLocation>
        <location evidence="1">Membrane</location>
        <topology evidence="1">Multi-pass membrane protein</topology>
    </subcellularLocation>
</comment>
<keyword evidence="3 9" id="KW-0812">Transmembrane</keyword>